<dbReference type="InterPro" id="IPR041685">
    <property type="entry name" value="AAA_GajA/Old/RecF-like"/>
</dbReference>
<evidence type="ECO:0000313" key="3">
    <source>
        <dbReference type="Proteomes" id="UP000565155"/>
    </source>
</evidence>
<feature type="domain" description="Endonuclease GajA/Old nuclease/RecF-like AAA" evidence="1">
    <location>
        <begin position="1"/>
        <end position="357"/>
    </location>
</feature>
<dbReference type="EMBL" id="JABCMA010000050">
    <property type="protein sequence ID" value="NMR76490.1"/>
    <property type="molecule type" value="Genomic_DNA"/>
</dbReference>
<dbReference type="SUPFAM" id="SSF52540">
    <property type="entry name" value="P-loop containing nucleoside triphosphate hydrolases"/>
    <property type="match status" value="1"/>
</dbReference>
<dbReference type="Gene3D" id="3.40.50.300">
    <property type="entry name" value="P-loop containing nucleotide triphosphate hydrolases"/>
    <property type="match status" value="1"/>
</dbReference>
<dbReference type="PANTHER" id="PTHR43581:SF2">
    <property type="entry name" value="EXCINUCLEASE ATPASE SUBUNIT"/>
    <property type="match status" value="1"/>
</dbReference>
<reference evidence="2 3" key="1">
    <citation type="submission" date="2020-04" db="EMBL/GenBank/DDBJ databases">
        <title>Whole-genome sequencing of Vibrio spp. from China reveals different genetic environments of blaCTX-M-14 among diverse lineages.</title>
        <authorList>
            <person name="Zheng Z."/>
            <person name="Ye L."/>
            <person name="Chen S."/>
        </authorList>
    </citation>
    <scope>NUCLEOTIDE SEQUENCE [LARGE SCALE GENOMIC DNA]</scope>
    <source>
        <strain evidence="2 3">Vb1636</strain>
    </source>
</reference>
<comment type="caution">
    <text evidence="2">The sequence shown here is derived from an EMBL/GenBank/DDBJ whole genome shotgun (WGS) entry which is preliminary data.</text>
</comment>
<dbReference type="Proteomes" id="UP000565155">
    <property type="component" value="Unassembled WGS sequence"/>
</dbReference>
<accession>A0A7Y0N1D8</accession>
<dbReference type="PANTHER" id="PTHR43581">
    <property type="entry name" value="ATP/GTP PHOSPHATASE"/>
    <property type="match status" value="1"/>
</dbReference>
<name>A0A7Y0N1D8_VIBAL</name>
<evidence type="ECO:0000259" key="1">
    <source>
        <dbReference type="Pfam" id="PF13175"/>
    </source>
</evidence>
<gene>
    <name evidence="2" type="ORF">HKB35_23060</name>
</gene>
<protein>
    <submittedName>
        <fullName evidence="2">AAA family ATPase</fullName>
    </submittedName>
</protein>
<dbReference type="RefSeq" id="WP_169629165.1">
    <property type="nucleotide sequence ID" value="NZ_CP082317.1"/>
</dbReference>
<proteinExistence type="predicted"/>
<dbReference type="InterPro" id="IPR027417">
    <property type="entry name" value="P-loop_NTPase"/>
</dbReference>
<dbReference type="AlphaFoldDB" id="A0A7Y0N1D8"/>
<evidence type="ECO:0000313" key="2">
    <source>
        <dbReference type="EMBL" id="NMR76490.1"/>
    </source>
</evidence>
<dbReference type="InterPro" id="IPR051396">
    <property type="entry name" value="Bact_Antivir_Def_Nuclease"/>
</dbReference>
<organism evidence="2 3">
    <name type="scientific">Vibrio alginolyticus</name>
    <dbReference type="NCBI Taxonomy" id="663"/>
    <lineage>
        <taxon>Bacteria</taxon>
        <taxon>Pseudomonadati</taxon>
        <taxon>Pseudomonadota</taxon>
        <taxon>Gammaproteobacteria</taxon>
        <taxon>Vibrionales</taxon>
        <taxon>Vibrionaceae</taxon>
        <taxon>Vibrio</taxon>
    </lineage>
</organism>
<dbReference type="Pfam" id="PF13175">
    <property type="entry name" value="AAA_15"/>
    <property type="match status" value="1"/>
</dbReference>
<sequence>MKIESLIIHGLHGTDRVLNIKFFDDVNIITGSNGVGKTTVLKSVWYIISGNIERLLQEVRFESLKLVTNKYTFLIDTIIAKNNKFVFALSIKGVDGETIYTKQVTEDRLELANEANKKVITLSERSIYFPTFRRIEGGYTITSNAGNTNYSKYLRNRFPIESVLDDISKEISVDGHKFVSSVSTKDIKSLISQLFSEANDQSGKLTKEMIDKILTLTENRDVMAKKDSISDFLSANESLEYISESVRIFKQRREEAFGAINYLSDLVSTIFKHSGINFNENFTLGCSVDAIDSDALSSGEKQMLSFLCYNMVYTNCPFFIDEPELSLHIDWQRLLLSLMLRQKSNNQFIIATHSPFIYTLFEDKEVIIGGN</sequence>